<gene>
    <name evidence="3" type="ORF">BCR35DRAFT_335819</name>
</gene>
<sequence length="310" mass="33956">MAQHVPPTALTSPLLPGCSAWITVKGKALPVYSSCIDISARQTYGYVAASEGQEFGVCFFNGLEGQPSHDCAVEVLLDGCEVDGLLVCKTSSTFSAPLNSQRRIHKFRSWMVSSNSGRRFFFSKYSPTDDAERVCSDSDPEVLEQFGTIQVRFECIEGVEPFLDVEEEREKFEDINAQDELGPERATAEEELVTGDVTGFVCTYEFRYRTLDFLKAAHLAPLRNPTSKSSTPLLLLPAELPPALQAAASSSHISRDKAPNDQAGNISSLEDDEEQINAAFAETRRRSDRLRNSRSAIGKGGYVLDGGVLV</sequence>
<comment type="caution">
    <text evidence="3">The sequence shown here is derived from an EMBL/GenBank/DDBJ whole genome shotgun (WGS) entry which is preliminary data.</text>
</comment>
<feature type="domain" description="DUF7918" evidence="2">
    <location>
        <begin position="19"/>
        <end position="221"/>
    </location>
</feature>
<evidence type="ECO:0000259" key="2">
    <source>
        <dbReference type="Pfam" id="PF25534"/>
    </source>
</evidence>
<accession>A0A1Y2D4X8</accession>
<protein>
    <recommendedName>
        <fullName evidence="2">DUF7918 domain-containing protein</fullName>
    </recommendedName>
</protein>
<evidence type="ECO:0000313" key="4">
    <source>
        <dbReference type="Proteomes" id="UP000193467"/>
    </source>
</evidence>
<organism evidence="3 4">
    <name type="scientific">Leucosporidium creatinivorum</name>
    <dbReference type="NCBI Taxonomy" id="106004"/>
    <lineage>
        <taxon>Eukaryota</taxon>
        <taxon>Fungi</taxon>
        <taxon>Dikarya</taxon>
        <taxon>Basidiomycota</taxon>
        <taxon>Pucciniomycotina</taxon>
        <taxon>Microbotryomycetes</taxon>
        <taxon>Leucosporidiales</taxon>
        <taxon>Leucosporidium</taxon>
    </lineage>
</organism>
<dbReference type="OrthoDB" id="2538451at2759"/>
<dbReference type="EMBL" id="MCGR01000099">
    <property type="protein sequence ID" value="ORY54267.1"/>
    <property type="molecule type" value="Genomic_DNA"/>
</dbReference>
<dbReference type="InParanoid" id="A0A1Y2D4X8"/>
<evidence type="ECO:0000313" key="3">
    <source>
        <dbReference type="EMBL" id="ORY54267.1"/>
    </source>
</evidence>
<dbReference type="InterPro" id="IPR057678">
    <property type="entry name" value="DUF7918"/>
</dbReference>
<dbReference type="Proteomes" id="UP000193467">
    <property type="component" value="Unassembled WGS sequence"/>
</dbReference>
<proteinExistence type="predicted"/>
<dbReference type="Pfam" id="PF25534">
    <property type="entry name" value="DUF7918"/>
    <property type="match status" value="1"/>
</dbReference>
<keyword evidence="4" id="KW-1185">Reference proteome</keyword>
<dbReference type="AlphaFoldDB" id="A0A1Y2D4X8"/>
<feature type="region of interest" description="Disordered" evidence="1">
    <location>
        <begin position="247"/>
        <end position="272"/>
    </location>
</feature>
<dbReference type="STRING" id="106004.A0A1Y2D4X8"/>
<reference evidence="3 4" key="1">
    <citation type="submission" date="2016-07" db="EMBL/GenBank/DDBJ databases">
        <title>Pervasive Adenine N6-methylation of Active Genes in Fungi.</title>
        <authorList>
            <consortium name="DOE Joint Genome Institute"/>
            <person name="Mondo S.J."/>
            <person name="Dannebaum R.O."/>
            <person name="Kuo R.C."/>
            <person name="Labutti K."/>
            <person name="Haridas S."/>
            <person name="Kuo A."/>
            <person name="Salamov A."/>
            <person name="Ahrendt S.R."/>
            <person name="Lipzen A."/>
            <person name="Sullivan W."/>
            <person name="Andreopoulos W.B."/>
            <person name="Clum A."/>
            <person name="Lindquist E."/>
            <person name="Daum C."/>
            <person name="Ramamoorthy G.K."/>
            <person name="Gryganskyi A."/>
            <person name="Culley D."/>
            <person name="Magnuson J.K."/>
            <person name="James T.Y."/>
            <person name="O'Malley M.A."/>
            <person name="Stajich J.E."/>
            <person name="Spatafora J.W."/>
            <person name="Visel A."/>
            <person name="Grigoriev I.V."/>
        </authorList>
    </citation>
    <scope>NUCLEOTIDE SEQUENCE [LARGE SCALE GENOMIC DNA]</scope>
    <source>
        <strain evidence="3 4">62-1032</strain>
    </source>
</reference>
<evidence type="ECO:0000256" key="1">
    <source>
        <dbReference type="SAM" id="MobiDB-lite"/>
    </source>
</evidence>
<name>A0A1Y2D4X8_9BASI</name>